<dbReference type="PROSITE" id="PS51257">
    <property type="entry name" value="PROKAR_LIPOPROTEIN"/>
    <property type="match status" value="1"/>
</dbReference>
<keyword evidence="2" id="KW-1185">Reference proteome</keyword>
<evidence type="ECO:0000313" key="2">
    <source>
        <dbReference type="Proteomes" id="UP000198417"/>
    </source>
</evidence>
<evidence type="ECO:0000313" key="1">
    <source>
        <dbReference type="EMBL" id="SNR60374.1"/>
    </source>
</evidence>
<dbReference type="Proteomes" id="UP000198417">
    <property type="component" value="Unassembled WGS sequence"/>
</dbReference>
<gene>
    <name evidence="1" type="ORF">SAMN06265370_11258</name>
</gene>
<sequence length="162" mass="16777">MNIKWILLITLPPLIAGCTDGLSWKSKAVTPPVEQAAQEIAVQRPVLRSAPEGARTAAQFDVTTPQERAAAASVQPAGERSLGTTVASLGDPTRVGFWLETPLISEPGKGRVVFPGTGKSANVDLIPIDGPATAGSRLSLSAMRLIGAPLTDLPTIKVYAGG</sequence>
<name>A0A238XPV7_9RHOB</name>
<dbReference type="RefSeq" id="WP_245840969.1">
    <property type="nucleotide sequence ID" value="NZ_FZNN01000012.1"/>
</dbReference>
<dbReference type="AlphaFoldDB" id="A0A238XPV7"/>
<reference evidence="1 2" key="1">
    <citation type="submission" date="2017-06" db="EMBL/GenBank/DDBJ databases">
        <authorList>
            <person name="Kim H.J."/>
            <person name="Triplett B.A."/>
        </authorList>
    </citation>
    <scope>NUCLEOTIDE SEQUENCE [LARGE SCALE GENOMIC DNA]</scope>
    <source>
        <strain evidence="1 2">DSM 29052</strain>
    </source>
</reference>
<accession>A0A238XPV7</accession>
<protein>
    <recommendedName>
        <fullName evidence="3">D-galactarate dehydratase</fullName>
    </recommendedName>
</protein>
<organism evidence="1 2">
    <name type="scientific">Puniceibacterium sediminis</name>
    <dbReference type="NCBI Taxonomy" id="1608407"/>
    <lineage>
        <taxon>Bacteria</taxon>
        <taxon>Pseudomonadati</taxon>
        <taxon>Pseudomonadota</taxon>
        <taxon>Alphaproteobacteria</taxon>
        <taxon>Rhodobacterales</taxon>
        <taxon>Paracoccaceae</taxon>
        <taxon>Puniceibacterium</taxon>
    </lineage>
</organism>
<evidence type="ECO:0008006" key="3">
    <source>
        <dbReference type="Google" id="ProtNLM"/>
    </source>
</evidence>
<dbReference type="EMBL" id="FZNN01000012">
    <property type="protein sequence ID" value="SNR60374.1"/>
    <property type="molecule type" value="Genomic_DNA"/>
</dbReference>
<proteinExistence type="predicted"/>